<dbReference type="Proteomes" id="UP000196803">
    <property type="component" value="Unassembled WGS sequence"/>
</dbReference>
<dbReference type="InterPro" id="IPR003593">
    <property type="entry name" value="AAA+_ATPase"/>
</dbReference>
<dbReference type="Pfam" id="PF00664">
    <property type="entry name" value="ABC_membrane"/>
    <property type="match status" value="1"/>
</dbReference>
<dbReference type="PANTHER" id="PTHR43394">
    <property type="entry name" value="ATP-DEPENDENT PERMEASE MDL1, MITOCHONDRIAL"/>
    <property type="match status" value="1"/>
</dbReference>
<feature type="transmembrane region" description="Helical" evidence="7">
    <location>
        <begin position="144"/>
        <end position="177"/>
    </location>
</feature>
<keyword evidence="2 7" id="KW-0812">Transmembrane</keyword>
<dbReference type="Gene3D" id="3.40.50.300">
    <property type="entry name" value="P-loop containing nucleotide triphosphate hydrolases"/>
    <property type="match status" value="1"/>
</dbReference>
<dbReference type="InterPro" id="IPR027417">
    <property type="entry name" value="P-loop_NTPase"/>
</dbReference>
<feature type="transmembrane region" description="Helical" evidence="7">
    <location>
        <begin position="62"/>
        <end position="84"/>
    </location>
</feature>
<dbReference type="Gene3D" id="1.20.1560.10">
    <property type="entry name" value="ABC transporter type 1, transmembrane domain"/>
    <property type="match status" value="1"/>
</dbReference>
<dbReference type="SMART" id="SM00382">
    <property type="entry name" value="AAA"/>
    <property type="match status" value="1"/>
</dbReference>
<evidence type="ECO:0000256" key="6">
    <source>
        <dbReference type="ARBA" id="ARBA00023136"/>
    </source>
</evidence>
<sequence>MEKLKSIKSLMPFVKPHVRIGLIGFLILQIYTILINVAPIISKQLVEDLITRISLQKLMKQLIMFSLVWLLQPVTSYLSSLMIIRFKERIVQELRNEFFKKVLYSPITVFEKSPPGTILTRILNETEEIGEFIQDLINNFTKNIIIIIFSFSIMLWLSPFLTVVLAMILFLFAVFILKKGHQIGILQKESQLLIDRMNTFVPSVIRNIVSINLNNAQNFIFNKFNEINSKLRDLSVQIFAKIMLLSTYTALFAIVAIIIIYVGGSIVIINGHSTVGMIVALSMYFQNLIAASSELFDSGIEFRRLFPLIERLNEFLLNNTNNIKIENTSEMLHFGELDFKIVIEDLWFKYENSDSYVLQGINLIIEPNSIIGIIGESGCGKSTFLKLLCGLYKPERGSITICGKNISKIDFREFWRYVSYIPQEAELIYNLSIRENIKLSNLNKVDNDIENICEILKINKKIIKLPYGYDTMYDEKINFSGGEKQRILLARELLKEAKILLFDEPTSSLDEENERILCEILKELKENRIIIIVSHRKKILEYADKIFTLNNGRLFEMNFTF</sequence>
<dbReference type="GeneID" id="31772931"/>
<evidence type="ECO:0000259" key="9">
    <source>
        <dbReference type="PROSITE" id="PS50929"/>
    </source>
</evidence>
<dbReference type="InterPro" id="IPR011527">
    <property type="entry name" value="ABC1_TM_dom"/>
</dbReference>
<feature type="transmembrane region" description="Helical" evidence="7">
    <location>
        <begin position="242"/>
        <end position="269"/>
    </location>
</feature>
<reference evidence="10 11" key="1">
    <citation type="submission" date="2017-05" db="EMBL/GenBank/DDBJ databases">
        <authorList>
            <person name="Varghese N."/>
            <person name="Submissions S."/>
        </authorList>
    </citation>
    <scope>NUCLEOTIDE SEQUENCE [LARGE SCALE GENOMIC DNA]</scope>
    <source>
        <strain evidence="10 11">MACB1020</strain>
    </source>
</reference>
<dbReference type="RefSeq" id="WP_015908018.1">
    <property type="nucleotide sequence ID" value="NZ_FUZJ01000001.1"/>
</dbReference>
<keyword evidence="11" id="KW-1185">Reference proteome</keyword>
<dbReference type="InterPro" id="IPR017871">
    <property type="entry name" value="ABC_transporter-like_CS"/>
</dbReference>
<dbReference type="InterPro" id="IPR003439">
    <property type="entry name" value="ABC_transporter-like_ATP-bd"/>
</dbReference>
<evidence type="ECO:0000259" key="8">
    <source>
        <dbReference type="PROSITE" id="PS50893"/>
    </source>
</evidence>
<evidence type="ECO:0000256" key="4">
    <source>
        <dbReference type="ARBA" id="ARBA00022840"/>
    </source>
</evidence>
<dbReference type="CDD" id="cd07346">
    <property type="entry name" value="ABC_6TM_exporters"/>
    <property type="match status" value="1"/>
</dbReference>
<evidence type="ECO:0000256" key="1">
    <source>
        <dbReference type="ARBA" id="ARBA00004651"/>
    </source>
</evidence>
<organism evidence="10 11">
    <name type="scientific">Caldicellulosiruptor bescii</name>
    <name type="common">Anaerocellum thermophilum</name>
    <dbReference type="NCBI Taxonomy" id="31899"/>
    <lineage>
        <taxon>Bacteria</taxon>
        <taxon>Bacillati</taxon>
        <taxon>Bacillota</taxon>
        <taxon>Bacillota incertae sedis</taxon>
        <taxon>Caldicellulosiruptorales</taxon>
        <taxon>Caldicellulosiruptoraceae</taxon>
        <taxon>Caldicellulosiruptor</taxon>
    </lineage>
</organism>
<evidence type="ECO:0000256" key="2">
    <source>
        <dbReference type="ARBA" id="ARBA00022692"/>
    </source>
</evidence>
<evidence type="ECO:0000256" key="3">
    <source>
        <dbReference type="ARBA" id="ARBA00022741"/>
    </source>
</evidence>
<dbReference type="SUPFAM" id="SSF90123">
    <property type="entry name" value="ABC transporter transmembrane region"/>
    <property type="match status" value="1"/>
</dbReference>
<name>A0ABY1S8B2_CALBS</name>
<dbReference type="PROSITE" id="PS50893">
    <property type="entry name" value="ABC_TRANSPORTER_2"/>
    <property type="match status" value="1"/>
</dbReference>
<dbReference type="CDD" id="cd03228">
    <property type="entry name" value="ABCC_MRP_Like"/>
    <property type="match status" value="1"/>
</dbReference>
<dbReference type="InterPro" id="IPR039421">
    <property type="entry name" value="Type_1_exporter"/>
</dbReference>
<dbReference type="PROSITE" id="PS00211">
    <property type="entry name" value="ABC_TRANSPORTER_1"/>
    <property type="match status" value="1"/>
</dbReference>
<dbReference type="Pfam" id="PF00005">
    <property type="entry name" value="ABC_tran"/>
    <property type="match status" value="1"/>
</dbReference>
<dbReference type="SUPFAM" id="SSF52540">
    <property type="entry name" value="P-loop containing nucleoside triphosphate hydrolases"/>
    <property type="match status" value="1"/>
</dbReference>
<dbReference type="PROSITE" id="PS50929">
    <property type="entry name" value="ABC_TM1F"/>
    <property type="match status" value="1"/>
</dbReference>
<dbReference type="EMBL" id="FXXC01000001">
    <property type="protein sequence ID" value="SMR93339.1"/>
    <property type="molecule type" value="Genomic_DNA"/>
</dbReference>
<dbReference type="InterPro" id="IPR036640">
    <property type="entry name" value="ABC1_TM_sf"/>
</dbReference>
<keyword evidence="5 7" id="KW-1133">Transmembrane helix</keyword>
<proteinExistence type="predicted"/>
<feature type="transmembrane region" description="Helical" evidence="7">
    <location>
        <begin position="20"/>
        <end position="41"/>
    </location>
</feature>
<accession>A0ABY1S8B2</accession>
<gene>
    <name evidence="10" type="ORF">SAMN05216240_1506</name>
</gene>
<evidence type="ECO:0000256" key="5">
    <source>
        <dbReference type="ARBA" id="ARBA00022989"/>
    </source>
</evidence>
<evidence type="ECO:0000313" key="10">
    <source>
        <dbReference type="EMBL" id="SMR93339.1"/>
    </source>
</evidence>
<feature type="domain" description="ABC transporter" evidence="8">
    <location>
        <begin position="341"/>
        <end position="560"/>
    </location>
</feature>
<protein>
    <submittedName>
        <fullName evidence="10">ABC-type bacteriocin/lantibiotic exporter, contains an N-terminal double-glycine peptidase domain</fullName>
    </submittedName>
</protein>
<dbReference type="PANTHER" id="PTHR43394:SF1">
    <property type="entry name" value="ATP-BINDING CASSETTE SUB-FAMILY B MEMBER 10, MITOCHONDRIAL"/>
    <property type="match status" value="1"/>
</dbReference>
<evidence type="ECO:0000313" key="11">
    <source>
        <dbReference type="Proteomes" id="UP000196803"/>
    </source>
</evidence>
<keyword evidence="3" id="KW-0547">Nucleotide-binding</keyword>
<evidence type="ECO:0000256" key="7">
    <source>
        <dbReference type="SAM" id="Phobius"/>
    </source>
</evidence>
<comment type="caution">
    <text evidence="10">The sequence shown here is derived from an EMBL/GenBank/DDBJ whole genome shotgun (WGS) entry which is preliminary data.</text>
</comment>
<keyword evidence="6 7" id="KW-0472">Membrane</keyword>
<keyword evidence="4" id="KW-0067">ATP-binding</keyword>
<comment type="subcellular location">
    <subcellularLocation>
        <location evidence="1">Cell membrane</location>
        <topology evidence="1">Multi-pass membrane protein</topology>
    </subcellularLocation>
</comment>
<feature type="domain" description="ABC transmembrane type-1" evidence="9">
    <location>
        <begin position="30"/>
        <end position="304"/>
    </location>
</feature>